<proteinExistence type="predicted"/>
<feature type="compositionally biased region" description="Pro residues" evidence="2">
    <location>
        <begin position="134"/>
        <end position="144"/>
    </location>
</feature>
<evidence type="ECO:0000256" key="2">
    <source>
        <dbReference type="SAM" id="MobiDB-lite"/>
    </source>
</evidence>
<dbReference type="RefSeq" id="WP_034805820.1">
    <property type="nucleotide sequence ID" value="NZ_AWSA01000022.1"/>
</dbReference>
<dbReference type="EMBL" id="AWSA01000022">
    <property type="protein sequence ID" value="EWT01456.1"/>
    <property type="molecule type" value="Genomic_DNA"/>
</dbReference>
<sequence length="212" mass="22305">MNGENNNVTPSHDEQRYQEVSLRAVELLAKAQRAADEAVAEAQSYARDLEKSAREQYKQILQRAQTAAQQVASAEAVRAEQAAPGGTSAVDAQQLAYVRTYARVAHTQLKSVLAALNEELDQLAAMAEASGPAPSVPGLPPTLPEAPSATSPGLATHGIETSPALDPWRPTEEPGSAPQGSSPSAASWPPIATSPTSISYFHRGSGWEGPRS</sequence>
<protein>
    <submittedName>
        <fullName evidence="3">Uncharacterized protein</fullName>
    </submittedName>
</protein>
<gene>
    <name evidence="3" type="ORF">N865_10420</name>
</gene>
<accession>W9G5L6</accession>
<feature type="coiled-coil region" evidence="1">
    <location>
        <begin position="28"/>
        <end position="55"/>
    </location>
</feature>
<dbReference type="eggNOG" id="COG3599">
    <property type="taxonomic scope" value="Bacteria"/>
</dbReference>
<feature type="compositionally biased region" description="Low complexity" evidence="2">
    <location>
        <begin position="174"/>
        <end position="199"/>
    </location>
</feature>
<dbReference type="Proteomes" id="UP000019489">
    <property type="component" value="Unassembled WGS sequence"/>
</dbReference>
<dbReference type="STRING" id="1386089.N865_10420"/>
<reference evidence="3 4" key="1">
    <citation type="submission" date="2013-08" db="EMBL/GenBank/DDBJ databases">
        <title>Intrasporangium oryzae NRRL B-24470.</title>
        <authorList>
            <person name="Liu H."/>
            <person name="Wang G."/>
        </authorList>
    </citation>
    <scope>NUCLEOTIDE SEQUENCE [LARGE SCALE GENOMIC DNA]</scope>
    <source>
        <strain evidence="3 4">NRRL B-24470</strain>
    </source>
</reference>
<keyword evidence="4" id="KW-1185">Reference proteome</keyword>
<name>W9G5L6_9MICO</name>
<organism evidence="3 4">
    <name type="scientific">Intrasporangium oryzae NRRL B-24470</name>
    <dbReference type="NCBI Taxonomy" id="1386089"/>
    <lineage>
        <taxon>Bacteria</taxon>
        <taxon>Bacillati</taxon>
        <taxon>Actinomycetota</taxon>
        <taxon>Actinomycetes</taxon>
        <taxon>Micrococcales</taxon>
        <taxon>Intrasporangiaceae</taxon>
        <taxon>Intrasporangium</taxon>
    </lineage>
</organism>
<evidence type="ECO:0000313" key="3">
    <source>
        <dbReference type="EMBL" id="EWT01456.1"/>
    </source>
</evidence>
<comment type="caution">
    <text evidence="3">The sequence shown here is derived from an EMBL/GenBank/DDBJ whole genome shotgun (WGS) entry which is preliminary data.</text>
</comment>
<dbReference type="AlphaFoldDB" id="W9G5L6"/>
<dbReference type="OrthoDB" id="4946401at2"/>
<evidence type="ECO:0000256" key="1">
    <source>
        <dbReference type="SAM" id="Coils"/>
    </source>
</evidence>
<evidence type="ECO:0000313" key="4">
    <source>
        <dbReference type="Proteomes" id="UP000019489"/>
    </source>
</evidence>
<feature type="region of interest" description="Disordered" evidence="2">
    <location>
        <begin position="127"/>
        <end position="212"/>
    </location>
</feature>
<keyword evidence="1" id="KW-0175">Coiled coil</keyword>